<accession>A0A484H5T6</accession>
<name>A0A484H5T6_9ZZZZ</name>
<feature type="transmembrane region" description="Helical" evidence="2">
    <location>
        <begin position="67"/>
        <end position="100"/>
    </location>
</feature>
<evidence type="ECO:0000256" key="2">
    <source>
        <dbReference type="SAM" id="Phobius"/>
    </source>
</evidence>
<gene>
    <name evidence="3" type="ORF">RIEGSTA812A_PEG_184</name>
</gene>
<dbReference type="PANTHER" id="PTHR31876">
    <property type="entry name" value="COV-LIKE PROTEIN 1"/>
    <property type="match status" value="1"/>
</dbReference>
<protein>
    <submittedName>
        <fullName evidence="3">Transporter</fullName>
    </submittedName>
</protein>
<evidence type="ECO:0000256" key="1">
    <source>
        <dbReference type="SAM" id="MobiDB-lite"/>
    </source>
</evidence>
<evidence type="ECO:0000313" key="3">
    <source>
        <dbReference type="EMBL" id="VBB68711.1"/>
    </source>
</evidence>
<keyword evidence="2" id="KW-1133">Transmembrane helix</keyword>
<sequence>MRLSMLLRKTALHSRIGLVSRLRAYFFAGVLVTAPAAITFYVAWLVIDFVDRQVTPWLPPRYNPETYLPFGLPGLGLLILVFGLTAIGALTAGFLGNILIRTGERILARMPVIRSIYSATKQIFETVLRQQSTAFREVVLLEYPRRGLWTIGFITAPAADEIHRLLSSEMANVFVPTTPNPTSGFLLFVPRADLIQLSMTVEEGIKMVVSGGIVTPPDHRATQTLSGGDPSHSPMASRIPG</sequence>
<proteinExistence type="predicted"/>
<dbReference type="EMBL" id="LR026963">
    <property type="protein sequence ID" value="VBB68711.1"/>
    <property type="molecule type" value="Genomic_DNA"/>
</dbReference>
<keyword evidence="2" id="KW-0472">Membrane</keyword>
<keyword evidence="2" id="KW-0812">Transmembrane</keyword>
<feature type="transmembrane region" description="Helical" evidence="2">
    <location>
        <begin position="24"/>
        <end position="47"/>
    </location>
</feature>
<dbReference type="InterPro" id="IPR007462">
    <property type="entry name" value="COV1-like"/>
</dbReference>
<organism evidence="3">
    <name type="scientific">invertebrate metagenome</name>
    <dbReference type="NCBI Taxonomy" id="1711999"/>
    <lineage>
        <taxon>unclassified sequences</taxon>
        <taxon>metagenomes</taxon>
        <taxon>organismal metagenomes</taxon>
    </lineage>
</organism>
<dbReference type="PANTHER" id="PTHR31876:SF26">
    <property type="entry name" value="PROTEIN LIKE COV 2"/>
    <property type="match status" value="1"/>
</dbReference>
<dbReference type="AlphaFoldDB" id="A0A484H5T6"/>
<dbReference type="Pfam" id="PF04367">
    <property type="entry name" value="DUF502"/>
    <property type="match status" value="1"/>
</dbReference>
<feature type="region of interest" description="Disordered" evidence="1">
    <location>
        <begin position="216"/>
        <end position="241"/>
    </location>
</feature>
<reference evidence="3" key="1">
    <citation type="submission" date="2018-10" db="EMBL/GenBank/DDBJ databases">
        <authorList>
            <person name="Gruber-Vodicka H."/>
            <person name="Jaeckle O."/>
        </authorList>
    </citation>
    <scope>NUCLEOTIDE SEQUENCE</scope>
</reference>